<evidence type="ECO:0000259" key="9">
    <source>
        <dbReference type="Pfam" id="PF01694"/>
    </source>
</evidence>
<feature type="compositionally biased region" description="Low complexity" evidence="7">
    <location>
        <begin position="343"/>
        <end position="354"/>
    </location>
</feature>
<accession>A0A8B7KR33</accession>
<feature type="transmembrane region" description="Helical" evidence="8">
    <location>
        <begin position="1657"/>
        <end position="1677"/>
    </location>
</feature>
<dbReference type="PANTHER" id="PTHR45965">
    <property type="entry name" value="INACTIVE RHOMBOID PROTEIN"/>
    <property type="match status" value="1"/>
</dbReference>
<accession>A0A7M7M5I5</accession>
<feature type="region of interest" description="Disordered" evidence="7">
    <location>
        <begin position="758"/>
        <end position="789"/>
    </location>
</feature>
<feature type="compositionally biased region" description="Polar residues" evidence="7">
    <location>
        <begin position="614"/>
        <end position="632"/>
    </location>
</feature>
<feature type="compositionally biased region" description="Pro residues" evidence="7">
    <location>
        <begin position="1209"/>
        <end position="1223"/>
    </location>
</feature>
<dbReference type="GO" id="GO:0004252">
    <property type="term" value="F:serine-type endopeptidase activity"/>
    <property type="evidence" value="ECO:0007669"/>
    <property type="project" value="InterPro"/>
</dbReference>
<dbReference type="PANTHER" id="PTHR45965:SF3">
    <property type="entry name" value="INACTIVE RHOMBOID PROTEIN 1"/>
    <property type="match status" value="1"/>
</dbReference>
<keyword evidence="11" id="KW-1185">Reference proteome</keyword>
<feature type="transmembrane region" description="Helical" evidence="8">
    <location>
        <begin position="1799"/>
        <end position="1820"/>
    </location>
</feature>
<keyword evidence="3 8" id="KW-0812">Transmembrane</keyword>
<dbReference type="CTD" id="2768944"/>
<feature type="compositionally biased region" description="Polar residues" evidence="7">
    <location>
        <begin position="438"/>
        <end position="471"/>
    </location>
</feature>
<feature type="region of interest" description="Disordered" evidence="7">
    <location>
        <begin position="1160"/>
        <end position="1241"/>
    </location>
</feature>
<reference evidence="10" key="1">
    <citation type="submission" date="2021-01" db="UniProtKB">
        <authorList>
            <consortium name="EnsemblMetazoa"/>
        </authorList>
    </citation>
    <scope>IDENTIFICATION</scope>
    <source>
        <strain evidence="10">DH4</strain>
    </source>
</reference>
<evidence type="ECO:0000256" key="6">
    <source>
        <dbReference type="ARBA" id="ARBA00023136"/>
    </source>
</evidence>
<reference evidence="12" key="2">
    <citation type="submission" date="2025-04" db="UniProtKB">
        <authorList>
            <consortium name="RefSeq"/>
        </authorList>
    </citation>
    <scope>IDENTIFICATION</scope>
    <source>
        <strain evidence="12">DH4</strain>
        <tissue evidence="12">Whole body</tissue>
    </source>
</reference>
<feature type="transmembrane region" description="Helical" evidence="8">
    <location>
        <begin position="1770"/>
        <end position="1787"/>
    </location>
</feature>
<feature type="compositionally biased region" description="Low complexity" evidence="7">
    <location>
        <begin position="991"/>
        <end position="1015"/>
    </location>
</feature>
<feature type="compositionally biased region" description="Polar residues" evidence="7">
    <location>
        <begin position="758"/>
        <end position="771"/>
    </location>
</feature>
<comment type="subcellular location">
    <subcellularLocation>
        <location evidence="1">Endoplasmic reticulum membrane</location>
        <topology evidence="1">Multi-pass membrane protein</topology>
    </subcellularLocation>
</comment>
<dbReference type="Pfam" id="PF01694">
    <property type="entry name" value="Rhomboid"/>
    <property type="match status" value="1"/>
</dbReference>
<feature type="transmembrane region" description="Helical" evidence="8">
    <location>
        <begin position="1714"/>
        <end position="1732"/>
    </location>
</feature>
<feature type="region of interest" description="Disordered" evidence="7">
    <location>
        <begin position="943"/>
        <end position="1034"/>
    </location>
</feature>
<evidence type="ECO:0000256" key="5">
    <source>
        <dbReference type="ARBA" id="ARBA00022989"/>
    </source>
</evidence>
<dbReference type="KEGG" id="ame:411617"/>
<feature type="region of interest" description="Disordered" evidence="7">
    <location>
        <begin position="1"/>
        <end position="91"/>
    </location>
</feature>
<dbReference type="GO" id="GO:0042058">
    <property type="term" value="P:regulation of epidermal growth factor receptor signaling pathway"/>
    <property type="evidence" value="ECO:0007669"/>
    <property type="project" value="TreeGrafter"/>
</dbReference>
<dbReference type="GO" id="GO:0050708">
    <property type="term" value="P:regulation of protein secretion"/>
    <property type="evidence" value="ECO:0007669"/>
    <property type="project" value="TreeGrafter"/>
</dbReference>
<feature type="compositionally biased region" description="Polar residues" evidence="7">
    <location>
        <begin position="1016"/>
        <end position="1030"/>
    </location>
</feature>
<feature type="region of interest" description="Disordered" evidence="7">
    <location>
        <begin position="862"/>
        <end position="889"/>
    </location>
</feature>
<dbReference type="InterPro" id="IPR051512">
    <property type="entry name" value="Inactive_Rhomboid"/>
</dbReference>
<evidence type="ECO:0000313" key="12">
    <source>
        <dbReference type="RefSeq" id="XP_016771785.2"/>
    </source>
</evidence>
<feature type="domain" description="Peptidase S54 rhomboid" evidence="9">
    <location>
        <begin position="1648"/>
        <end position="1785"/>
    </location>
</feature>
<evidence type="ECO:0000256" key="2">
    <source>
        <dbReference type="ARBA" id="ARBA00009045"/>
    </source>
</evidence>
<feature type="compositionally biased region" description="Basic and acidic residues" evidence="7">
    <location>
        <begin position="1165"/>
        <end position="1176"/>
    </location>
</feature>
<dbReference type="FunFam" id="1.20.1540.10:FF:000025">
    <property type="entry name" value="Putative rhomboid family"/>
    <property type="match status" value="1"/>
</dbReference>
<dbReference type="GO" id="GO:0005789">
    <property type="term" value="C:endoplasmic reticulum membrane"/>
    <property type="evidence" value="ECO:0007669"/>
    <property type="project" value="UniProtKB-SubCell"/>
</dbReference>
<feature type="compositionally biased region" description="Low complexity" evidence="7">
    <location>
        <begin position="949"/>
        <end position="970"/>
    </location>
</feature>
<dbReference type="RefSeq" id="XP_016771785.2">
    <property type="nucleotide sequence ID" value="XM_016916296.2"/>
</dbReference>
<evidence type="ECO:0000256" key="8">
    <source>
        <dbReference type="SAM" id="Phobius"/>
    </source>
</evidence>
<feature type="region of interest" description="Disordered" evidence="7">
    <location>
        <begin position="237"/>
        <end position="371"/>
    </location>
</feature>
<dbReference type="InterPro" id="IPR022764">
    <property type="entry name" value="Peptidase_S54_rhomboid_dom"/>
</dbReference>
<dbReference type="GeneID" id="411617"/>
<feature type="region of interest" description="Disordered" evidence="7">
    <location>
        <begin position="580"/>
        <end position="645"/>
    </location>
</feature>
<keyword evidence="6 8" id="KW-0472">Membrane</keyword>
<keyword evidence="4" id="KW-0256">Endoplasmic reticulum</keyword>
<dbReference type="EnsemblMetazoa" id="XM_016916296">
    <property type="protein sequence ID" value="XP_016771785"/>
    <property type="gene ID" value="LOC411617"/>
</dbReference>
<gene>
    <name evidence="12" type="primary">LOC411617</name>
</gene>
<feature type="compositionally biased region" description="Basic and acidic residues" evidence="7">
    <location>
        <begin position="1"/>
        <end position="14"/>
    </location>
</feature>
<evidence type="ECO:0000313" key="10">
    <source>
        <dbReference type="EnsemblMetazoa" id="XP_016771785"/>
    </source>
</evidence>
<feature type="compositionally biased region" description="Low complexity" evidence="7">
    <location>
        <begin position="869"/>
        <end position="878"/>
    </location>
</feature>
<dbReference type="Gene3D" id="1.20.1540.10">
    <property type="entry name" value="Rhomboid-like"/>
    <property type="match status" value="1"/>
</dbReference>
<feature type="transmembrane region" description="Helical" evidence="8">
    <location>
        <begin position="1689"/>
        <end position="1708"/>
    </location>
</feature>
<feature type="compositionally biased region" description="Polar residues" evidence="7">
    <location>
        <begin position="52"/>
        <end position="87"/>
    </location>
</feature>
<feature type="compositionally biased region" description="Low complexity" evidence="7">
    <location>
        <begin position="40"/>
        <end position="51"/>
    </location>
</feature>
<evidence type="ECO:0000313" key="11">
    <source>
        <dbReference type="Proteomes" id="UP000005203"/>
    </source>
</evidence>
<evidence type="ECO:0000256" key="3">
    <source>
        <dbReference type="ARBA" id="ARBA00022692"/>
    </source>
</evidence>
<evidence type="ECO:0000256" key="7">
    <source>
        <dbReference type="SAM" id="MobiDB-lite"/>
    </source>
</evidence>
<dbReference type="SUPFAM" id="SSF144091">
    <property type="entry name" value="Rhomboid-like"/>
    <property type="match status" value="1"/>
</dbReference>
<name>A0A7M7M5I5_APIME</name>
<feature type="transmembrane region" description="Helical" evidence="8">
    <location>
        <begin position="1744"/>
        <end position="1764"/>
    </location>
</feature>
<feature type="compositionally biased region" description="Low complexity" evidence="7">
    <location>
        <begin position="580"/>
        <end position="613"/>
    </location>
</feature>
<feature type="region of interest" description="Disordered" evidence="7">
    <location>
        <begin position="438"/>
        <end position="479"/>
    </location>
</feature>
<evidence type="ECO:0000256" key="1">
    <source>
        <dbReference type="ARBA" id="ARBA00004477"/>
    </source>
</evidence>
<dbReference type="Proteomes" id="UP000005203">
    <property type="component" value="Linkage group LG14"/>
</dbReference>
<evidence type="ECO:0000256" key="4">
    <source>
        <dbReference type="ARBA" id="ARBA00022824"/>
    </source>
</evidence>
<feature type="compositionally biased region" description="Low complexity" evidence="7">
    <location>
        <begin position="633"/>
        <end position="645"/>
    </location>
</feature>
<dbReference type="InterPro" id="IPR035952">
    <property type="entry name" value="Rhomboid-like_sf"/>
</dbReference>
<keyword evidence="5 8" id="KW-1133">Transmembrane helix</keyword>
<proteinExistence type="inferred from homology"/>
<organism evidence="10">
    <name type="scientific">Apis mellifera</name>
    <name type="common">Honeybee</name>
    <dbReference type="NCBI Taxonomy" id="7460"/>
    <lineage>
        <taxon>Eukaryota</taxon>
        <taxon>Metazoa</taxon>
        <taxon>Ecdysozoa</taxon>
        <taxon>Arthropoda</taxon>
        <taxon>Hexapoda</taxon>
        <taxon>Insecta</taxon>
        <taxon>Pterygota</taxon>
        <taxon>Neoptera</taxon>
        <taxon>Endopterygota</taxon>
        <taxon>Hymenoptera</taxon>
        <taxon>Apocrita</taxon>
        <taxon>Aculeata</taxon>
        <taxon>Apoidea</taxon>
        <taxon>Anthophila</taxon>
        <taxon>Apidae</taxon>
        <taxon>Apis</taxon>
    </lineage>
</organism>
<dbReference type="OrthoDB" id="2146116at2759"/>
<comment type="similarity">
    <text evidence="2">Belongs to the peptidase S54 family.</text>
</comment>
<protein>
    <submittedName>
        <fullName evidence="12">Inactive rhomboid protein 1</fullName>
    </submittedName>
</protein>
<sequence length="1856" mass="205013">MPTDDDYGRRERLLLHQHPIPQYGSSSSPVPGSSGGTSGSVGSQIGSTSSSDCYKQAQQQQTNDLRTSVSSVANQDRYQSDQSSQGNEHVDYGVRERMSGIERHDKSTDKPTIDDFPKSCAETRSIQSSCERFGHYQSQERFGQPPLQAHHQFTPGRTSNSGQTLPQNVLVDRFPRFNELTSLHGDQRLSLAPSERFQPATTTELRFHHLANELVNASTGNEYANTNILVSGCATSPFSSETFPSPPSPAPANDRFIPPPPLSPSPSEKYASTQSLAGYPAADRILAPGSPSTRYGGGTAPASPMPAKERFSSAERLLANQQSSSSMHESKDQQRYTGTNDRLLSGSSPVLGSLQAGLQGDRNGIYTTGKDTTASRYGAISTDRLLSSSPIHAPVPERFASKSTDRYLSDSPVHERYHRQEATVSGIHHDRYSSISSSAERFLSNSPNPEASHQRYSTSTERSLQVSSNGNEQRRLYTDRGVETVCQKYTDRSTGSPAPTDFNRYSSFQEVGGTQSRYSTGDRFNDLAIQRCGQSRANDRFCVPNDRYLVSSSPGHDGRLSANNDVANRYVVSGSSTERLLSATSSSSSSSTDTVSRYHSSYTNTTATQSTTSNDRFTSISPTPETANTNLRSGTTGTTSCTASSGYQAATKTSVVDKYLQVSKSVQSYGSDRYTVGNPGDQFDTRLGQDRYDRFSNSAASTDRFTPSSGTPDRFHSATDRYSPVRAADKYLSLPKPKDRYTGRITPISSCGTSVAATSTDRTYGSSTATGSYVPPTAHTPVERYVPQPPPEVLYPDRYVDRYVPPSAHTPTDRYVPTNDPTDPYMRRDLGFHHHYRLPPPAGYPYHQSHFRLRGFAYASPGRLGGSPGSSSSSSSASNQRDGGFSMSPLLRPKVRASAVEFPTTSTGVVTRHVCTNPPSCCNEASSSGRSCCQAIRRSLPPGALPSISTQSSWQPSPGSGTTGTSTVSSNAPDGENGQSINLYPVGSVGPTPTNPTTATPITTTATISLATPGTRTQEPGPSITRSVSAPTAPRPVVQVAASTSSNNGTQKPRLRRTMSRTEAIRNYIRRETAQFFGVDEESEAVERQRWLDRRRRMASRKYGALVPEHRPPDPDITRDVPDITDVPEGVTLRRWQQPVRRKDSVARMTLSGLHYVVESLTRPRPREGSQARPESRSFPPSVLTYMARSESATSPESGQDEEESFFDRPPPPPPPLPPPPTQPQSQVEQSLGGLVKDEEDGAKVADLLDSAGDRETSEELVRFAPQKDERTAIDGQVRRSRHISRDHYISRLRYHSPLAESTRVRQDEGVTLRKDFTGPTRISPSTIDRIFDNSNRRQYGMGIVGRYLGRSFRKSVSQKPDVRKQLDDFEDHRPYFTYWITTVQILILIISLACYGFGPVGMDLSHRSGLVLVTSLSLQQVDYQEPANFWFGPRAADLIHLGAKFAPCMRRDIKILKEIDVWRERERDTACCIRNDDSGCVQSSKADCSVRGLRSTATNTISTWKKWGPGDSGPGGRISGSVCGLDPKFCDAPASIAPYEWPDDITKWPICRKTNPFNQRFSRNGSQRGNGNFPVGRYKDKMAEHMVCEVIGHPCCIGIHGMCRITTKEYCDFVHGYFHEEASLCSQVECLHDVCGMIPFLHPEWPDQFYRLFTTMFLHAGILHLSITLLVQYFLMRDLEKLTGSLRIALIYFIGALAGNLASAIFVPYRAEVGPAGAHFALLATLIVEVLHCWPMLKHPRRALSKLIFVLIGLLILGILPWVDNYAHLFGFIFGFLAAYALLPFISFGQYDRRRKIWLIWICMILIVVLFTLLLALFYNVPVYECEVCKLFNCIPFTRDFCASQNINFKREEPV</sequence>
<feature type="region of interest" description="Disordered" evidence="7">
    <location>
        <begin position="99"/>
        <end position="118"/>
    </location>
</feature>
<feature type="compositionally biased region" description="Basic and acidic residues" evidence="7">
    <location>
        <begin position="99"/>
        <end position="117"/>
    </location>
</feature>